<dbReference type="RefSeq" id="WP_092791142.1">
    <property type="nucleotide sequence ID" value="NZ_FNXF01000003.1"/>
</dbReference>
<keyword evidence="2" id="KW-1185">Reference proteome</keyword>
<dbReference type="AlphaFoldDB" id="A0A1H6KPW7"/>
<evidence type="ECO:0000313" key="2">
    <source>
        <dbReference type="Proteomes" id="UP000199371"/>
    </source>
</evidence>
<sequence>MYPAVRTVRKHQRKSELDDNKTLMDIGVRASRTAVQQALDAGVSITFVENGEMVKLDAGNKKTFLKRVTVKPELKLRDLLCQN</sequence>
<accession>A0A1H6KPW7</accession>
<dbReference type="EMBL" id="FNXF01000003">
    <property type="protein sequence ID" value="SEH73564.1"/>
    <property type="molecule type" value="Genomic_DNA"/>
</dbReference>
<protein>
    <submittedName>
        <fullName evidence="1">Uncharacterized protein</fullName>
    </submittedName>
</protein>
<dbReference type="STRING" id="173990.SAMN05660691_01126"/>
<gene>
    <name evidence="1" type="ORF">SAMN05660691_01126</name>
</gene>
<evidence type="ECO:0000313" key="1">
    <source>
        <dbReference type="EMBL" id="SEH73564.1"/>
    </source>
</evidence>
<organism evidence="1 2">
    <name type="scientific">Rheinheimera pacifica</name>
    <dbReference type="NCBI Taxonomy" id="173990"/>
    <lineage>
        <taxon>Bacteria</taxon>
        <taxon>Pseudomonadati</taxon>
        <taxon>Pseudomonadota</taxon>
        <taxon>Gammaproteobacteria</taxon>
        <taxon>Chromatiales</taxon>
        <taxon>Chromatiaceae</taxon>
        <taxon>Rheinheimera</taxon>
    </lineage>
</organism>
<dbReference type="Proteomes" id="UP000199371">
    <property type="component" value="Unassembled WGS sequence"/>
</dbReference>
<name>A0A1H6KPW7_9GAMM</name>
<reference evidence="2" key="1">
    <citation type="submission" date="2016-10" db="EMBL/GenBank/DDBJ databases">
        <authorList>
            <person name="Varghese N."/>
            <person name="Submissions S."/>
        </authorList>
    </citation>
    <scope>NUCLEOTIDE SEQUENCE [LARGE SCALE GENOMIC DNA]</scope>
    <source>
        <strain evidence="2">DSM 17616</strain>
    </source>
</reference>
<dbReference type="OrthoDB" id="7068160at2"/>
<proteinExistence type="predicted"/>